<feature type="region of interest" description="Disordered" evidence="1">
    <location>
        <begin position="203"/>
        <end position="260"/>
    </location>
</feature>
<dbReference type="PANTHER" id="PTHR13138:SF3">
    <property type="entry name" value="CD2 ANTIGEN CYTOPLASMIC TAIL-BINDING PROTEIN 2"/>
    <property type="match status" value="1"/>
</dbReference>
<dbReference type="SMR" id="A0A7M7Q7B5"/>
<protein>
    <recommendedName>
        <fullName evidence="2">GYF domain-containing protein</fullName>
    </recommendedName>
</protein>
<dbReference type="Proteomes" id="UP000002358">
    <property type="component" value="Chromosome 2"/>
</dbReference>
<evidence type="ECO:0000259" key="2">
    <source>
        <dbReference type="PROSITE" id="PS50829"/>
    </source>
</evidence>
<dbReference type="EnsemblMetazoa" id="XM_031925073">
    <property type="protein sequence ID" value="XP_031780933"/>
    <property type="gene ID" value="LOC100114181"/>
</dbReference>
<accession>A0A7M7Q7B5</accession>
<keyword evidence="4" id="KW-1185">Reference proteome</keyword>
<dbReference type="SUPFAM" id="SSF55277">
    <property type="entry name" value="GYF domain"/>
    <property type="match status" value="1"/>
</dbReference>
<dbReference type="PANTHER" id="PTHR13138">
    <property type="entry name" value="PROTEIN LIN1"/>
    <property type="match status" value="1"/>
</dbReference>
<dbReference type="InterPro" id="IPR039905">
    <property type="entry name" value="CD2BP2/Lin1"/>
</dbReference>
<dbReference type="RefSeq" id="XP_031780933.1">
    <property type="nucleotide sequence ID" value="XM_031925073.2"/>
</dbReference>
<feature type="compositionally biased region" description="Polar residues" evidence="1">
    <location>
        <begin position="214"/>
        <end position="225"/>
    </location>
</feature>
<dbReference type="FunFam" id="3.30.1490.40:FF:000005">
    <property type="entry name" value="CD2 antigen cytoplasmic tail-binding protein 2"/>
    <property type="match status" value="1"/>
</dbReference>
<dbReference type="Gene3D" id="3.30.1490.40">
    <property type="match status" value="1"/>
</dbReference>
<feature type="compositionally biased region" description="Acidic residues" evidence="1">
    <location>
        <begin position="1"/>
        <end position="10"/>
    </location>
</feature>
<dbReference type="InterPro" id="IPR035445">
    <property type="entry name" value="GYF-like_dom_sf"/>
</dbReference>
<proteinExistence type="predicted"/>
<dbReference type="PROSITE" id="PS50829">
    <property type="entry name" value="GYF"/>
    <property type="match status" value="1"/>
</dbReference>
<dbReference type="Pfam" id="PF02213">
    <property type="entry name" value="GYF"/>
    <property type="match status" value="1"/>
</dbReference>
<dbReference type="RefSeq" id="XP_032452331.1">
    <property type="nucleotide sequence ID" value="XM_032596440.1"/>
</dbReference>
<organism evidence="3 4">
    <name type="scientific">Nasonia vitripennis</name>
    <name type="common">Parasitic wasp</name>
    <dbReference type="NCBI Taxonomy" id="7425"/>
    <lineage>
        <taxon>Eukaryota</taxon>
        <taxon>Metazoa</taxon>
        <taxon>Ecdysozoa</taxon>
        <taxon>Arthropoda</taxon>
        <taxon>Hexapoda</taxon>
        <taxon>Insecta</taxon>
        <taxon>Pterygota</taxon>
        <taxon>Neoptera</taxon>
        <taxon>Endopterygota</taxon>
        <taxon>Hymenoptera</taxon>
        <taxon>Apocrita</taxon>
        <taxon>Proctotrupomorpha</taxon>
        <taxon>Chalcidoidea</taxon>
        <taxon>Pteromalidae</taxon>
        <taxon>Pteromalinae</taxon>
        <taxon>Nasonia</taxon>
    </lineage>
</organism>
<reference evidence="3" key="1">
    <citation type="submission" date="2021-01" db="UniProtKB">
        <authorList>
            <consortium name="EnsemblMetazoa"/>
        </authorList>
    </citation>
    <scope>IDENTIFICATION</scope>
</reference>
<evidence type="ECO:0000313" key="4">
    <source>
        <dbReference type="Proteomes" id="UP000002358"/>
    </source>
</evidence>
<dbReference type="AlphaFoldDB" id="A0A7M7Q7B5"/>
<dbReference type="CDD" id="cd00072">
    <property type="entry name" value="GYF"/>
    <property type="match status" value="1"/>
</dbReference>
<dbReference type="GeneID" id="100114181"/>
<dbReference type="GO" id="GO:0005682">
    <property type="term" value="C:U5 snRNP"/>
    <property type="evidence" value="ECO:0007669"/>
    <property type="project" value="InterPro"/>
</dbReference>
<dbReference type="SMART" id="SM00444">
    <property type="entry name" value="GYF"/>
    <property type="match status" value="1"/>
</dbReference>
<feature type="region of interest" description="Disordered" evidence="1">
    <location>
        <begin position="64"/>
        <end position="89"/>
    </location>
</feature>
<feature type="compositionally biased region" description="Basic and acidic residues" evidence="1">
    <location>
        <begin position="203"/>
        <end position="213"/>
    </location>
</feature>
<dbReference type="CTD" id="34432"/>
<name>A0A7M7Q7B5_NASVI</name>
<evidence type="ECO:0000256" key="1">
    <source>
        <dbReference type="SAM" id="MobiDB-lite"/>
    </source>
</evidence>
<sequence>MHENDIEGVEDGPSAPETNIGFTAFNMKEELEEGHFDKEGHYHFKKEKEIRDNWLDNIDWMKVKSKPGTDNGAKEEGSSDNDSDGGTDFMFDPNPLYKQILEYLKPGETVSKALCRLGKGKKKLTTAERWKRKKDPNAAKDEDENSVNITKLTEIANELLTRTGNMDIYQESYEQIEKKIALADKHAHPSKVEAELDMFSDDFDSKEKNKIDETNSTEGTATENSESTKEKEDSSNEEVSWELKWSQEENAKIHGPHTSEQMHTWAKEGYFKKGAWVRKTGQKGEFYNATRIDFDLYL</sequence>
<dbReference type="InterPro" id="IPR003169">
    <property type="entry name" value="GYF"/>
</dbReference>
<dbReference type="EnsemblMetazoa" id="XM_032596440">
    <property type="protein sequence ID" value="XP_032452331"/>
    <property type="gene ID" value="LOC100114181"/>
</dbReference>
<feature type="domain" description="GYF" evidence="2">
    <location>
        <begin position="238"/>
        <end position="295"/>
    </location>
</feature>
<evidence type="ECO:0000313" key="3">
    <source>
        <dbReference type="EnsemblMetazoa" id="XP_031780933"/>
    </source>
</evidence>
<feature type="region of interest" description="Disordered" evidence="1">
    <location>
        <begin position="1"/>
        <end position="20"/>
    </location>
</feature>